<reference evidence="10" key="1">
    <citation type="journal article" date="2019" name="Int. J. Syst. Evol. Microbiol.">
        <title>The Global Catalogue of Microorganisms (GCM) 10K type strain sequencing project: providing services to taxonomists for standard genome sequencing and annotation.</title>
        <authorList>
            <consortium name="The Broad Institute Genomics Platform"/>
            <consortium name="The Broad Institute Genome Sequencing Center for Infectious Disease"/>
            <person name="Wu L."/>
            <person name="Ma J."/>
        </authorList>
    </citation>
    <scope>NUCLEOTIDE SEQUENCE [LARGE SCALE GENOMIC DNA]</scope>
    <source>
        <strain evidence="10">CGMCC 1.3240</strain>
    </source>
</reference>
<accession>A0ABW0VRJ9</accession>
<dbReference type="PANTHER" id="PTHR43414:SF6">
    <property type="entry name" value="MULTIDRUG RESISTANCE PROTEIN MDTG"/>
    <property type="match status" value="1"/>
</dbReference>
<evidence type="ECO:0000313" key="9">
    <source>
        <dbReference type="EMBL" id="MFC5648200.1"/>
    </source>
</evidence>
<feature type="transmembrane region" description="Helical" evidence="7">
    <location>
        <begin position="9"/>
        <end position="32"/>
    </location>
</feature>
<evidence type="ECO:0000256" key="6">
    <source>
        <dbReference type="ARBA" id="ARBA00023136"/>
    </source>
</evidence>
<feature type="transmembrane region" description="Helical" evidence="7">
    <location>
        <begin position="78"/>
        <end position="97"/>
    </location>
</feature>
<evidence type="ECO:0000256" key="7">
    <source>
        <dbReference type="SAM" id="Phobius"/>
    </source>
</evidence>
<dbReference type="PANTHER" id="PTHR43414">
    <property type="entry name" value="MULTIDRUG RESISTANCE PROTEIN MDTG"/>
    <property type="match status" value="1"/>
</dbReference>
<protein>
    <submittedName>
        <fullName evidence="9">MFS transporter</fullName>
    </submittedName>
</protein>
<evidence type="ECO:0000313" key="10">
    <source>
        <dbReference type="Proteomes" id="UP001596047"/>
    </source>
</evidence>
<keyword evidence="2" id="KW-0813">Transport</keyword>
<dbReference type="PROSITE" id="PS50850">
    <property type="entry name" value="MFS"/>
    <property type="match status" value="1"/>
</dbReference>
<evidence type="ECO:0000256" key="1">
    <source>
        <dbReference type="ARBA" id="ARBA00004651"/>
    </source>
</evidence>
<keyword evidence="3" id="KW-1003">Cell membrane</keyword>
<dbReference type="Pfam" id="PF07690">
    <property type="entry name" value="MFS_1"/>
    <property type="match status" value="1"/>
</dbReference>
<dbReference type="InterPro" id="IPR020846">
    <property type="entry name" value="MFS_dom"/>
</dbReference>
<keyword evidence="4 7" id="KW-0812">Transmembrane</keyword>
<evidence type="ECO:0000256" key="4">
    <source>
        <dbReference type="ARBA" id="ARBA00022692"/>
    </source>
</evidence>
<comment type="caution">
    <text evidence="9">The sequence shown here is derived from an EMBL/GenBank/DDBJ whole genome shotgun (WGS) entry which is preliminary data.</text>
</comment>
<dbReference type="SUPFAM" id="SSF103473">
    <property type="entry name" value="MFS general substrate transporter"/>
    <property type="match status" value="1"/>
</dbReference>
<feature type="transmembrane region" description="Helical" evidence="7">
    <location>
        <begin position="298"/>
        <end position="317"/>
    </location>
</feature>
<dbReference type="RefSeq" id="WP_379186655.1">
    <property type="nucleotide sequence ID" value="NZ_JBHSOW010000015.1"/>
</dbReference>
<organism evidence="9 10">
    <name type="scientific">Paenibacillus solisilvae</name>
    <dbReference type="NCBI Taxonomy" id="2486751"/>
    <lineage>
        <taxon>Bacteria</taxon>
        <taxon>Bacillati</taxon>
        <taxon>Bacillota</taxon>
        <taxon>Bacilli</taxon>
        <taxon>Bacillales</taxon>
        <taxon>Paenibacillaceae</taxon>
        <taxon>Paenibacillus</taxon>
    </lineage>
</organism>
<evidence type="ECO:0000256" key="3">
    <source>
        <dbReference type="ARBA" id="ARBA00022475"/>
    </source>
</evidence>
<evidence type="ECO:0000259" key="8">
    <source>
        <dbReference type="PROSITE" id="PS50850"/>
    </source>
</evidence>
<feature type="transmembrane region" description="Helical" evidence="7">
    <location>
        <begin position="360"/>
        <end position="379"/>
    </location>
</feature>
<dbReference type="InterPro" id="IPR036259">
    <property type="entry name" value="MFS_trans_sf"/>
</dbReference>
<feature type="transmembrane region" description="Helical" evidence="7">
    <location>
        <begin position="44"/>
        <end position="66"/>
    </location>
</feature>
<feature type="transmembrane region" description="Helical" evidence="7">
    <location>
        <begin position="166"/>
        <end position="186"/>
    </location>
</feature>
<dbReference type="PRINTS" id="PR01035">
    <property type="entry name" value="TCRTETA"/>
</dbReference>
<sequence>MAVWKRNLYILWAGSFLSSVGMNMIIPFLPLYVQELGVHDIKQAALWAAFVFAANHIMIALVSPLWGRLSDIHGQKTMMICSGLGMGILVIAMGLIHTPLQLIVLRMVFGCVAGFAASASALTAVETPKEHAGSALGTLQTGIVSGQLLGPIFGGLLAETYGIRNAFYLTGFLLLLATVLVITGVMESRKYPREGRSLPGPFGRKAGSFSRGISLSSAFGKNTLIDVMKHSPMVWTLFISSFLISASLLSIEPVITLYVQSLHVERHVELMGGLVFGASALGTILSAPYLGKLGDRHGHAIVLLASLFFMSVLYIPQAWITNVWLLLFVRWLTGLCMGGMIPAISALLRTLTPVGMQGSVFGYLSSANSLGNVSGALLGGTIGNAFGISHIFYIVSGIFFIHFAMLLLRLRKLHASADRKLEEPGFDA</sequence>
<feature type="domain" description="Major facilitator superfamily (MFS) profile" evidence="8">
    <location>
        <begin position="7"/>
        <end position="414"/>
    </location>
</feature>
<proteinExistence type="predicted"/>
<name>A0ABW0VRJ9_9BACL</name>
<feature type="transmembrane region" description="Helical" evidence="7">
    <location>
        <begin position="391"/>
        <end position="410"/>
    </location>
</feature>
<feature type="transmembrane region" description="Helical" evidence="7">
    <location>
        <begin position="323"/>
        <end position="348"/>
    </location>
</feature>
<feature type="transmembrane region" description="Helical" evidence="7">
    <location>
        <begin position="270"/>
        <end position="291"/>
    </location>
</feature>
<feature type="transmembrane region" description="Helical" evidence="7">
    <location>
        <begin position="132"/>
        <end position="154"/>
    </location>
</feature>
<evidence type="ECO:0000256" key="5">
    <source>
        <dbReference type="ARBA" id="ARBA00022989"/>
    </source>
</evidence>
<keyword evidence="10" id="KW-1185">Reference proteome</keyword>
<keyword evidence="6 7" id="KW-0472">Membrane</keyword>
<dbReference type="Gene3D" id="1.20.1250.20">
    <property type="entry name" value="MFS general substrate transporter like domains"/>
    <property type="match status" value="2"/>
</dbReference>
<feature type="transmembrane region" description="Helical" evidence="7">
    <location>
        <begin position="103"/>
        <end position="125"/>
    </location>
</feature>
<comment type="subcellular location">
    <subcellularLocation>
        <location evidence="1">Cell membrane</location>
        <topology evidence="1">Multi-pass membrane protein</topology>
    </subcellularLocation>
</comment>
<feature type="transmembrane region" description="Helical" evidence="7">
    <location>
        <begin position="234"/>
        <end position="258"/>
    </location>
</feature>
<keyword evidence="5 7" id="KW-1133">Transmembrane helix</keyword>
<dbReference type="EMBL" id="JBHSOW010000015">
    <property type="protein sequence ID" value="MFC5648200.1"/>
    <property type="molecule type" value="Genomic_DNA"/>
</dbReference>
<gene>
    <name evidence="9" type="ORF">ACFPYJ_03535</name>
</gene>
<dbReference type="Proteomes" id="UP001596047">
    <property type="component" value="Unassembled WGS sequence"/>
</dbReference>
<dbReference type="InterPro" id="IPR001958">
    <property type="entry name" value="Tet-R_TetA/multi-R_MdtG-like"/>
</dbReference>
<evidence type="ECO:0000256" key="2">
    <source>
        <dbReference type="ARBA" id="ARBA00022448"/>
    </source>
</evidence>
<dbReference type="InterPro" id="IPR011701">
    <property type="entry name" value="MFS"/>
</dbReference>